<keyword evidence="1 4" id="KW-0732">Signal</keyword>
<reference evidence="6" key="1">
    <citation type="submission" date="2021-02" db="EMBL/GenBank/DDBJ databases">
        <authorList>
            <person name="Nowell W R."/>
        </authorList>
    </citation>
    <scope>NUCLEOTIDE SEQUENCE</scope>
</reference>
<dbReference type="PANTHER" id="PTHR33562">
    <property type="entry name" value="ATILLA, ISOFORM B-RELATED-RELATED"/>
    <property type="match status" value="1"/>
</dbReference>
<keyword evidence="7" id="KW-1185">Reference proteome</keyword>
<evidence type="ECO:0000256" key="2">
    <source>
        <dbReference type="ARBA" id="ARBA00023180"/>
    </source>
</evidence>
<evidence type="ECO:0000313" key="5">
    <source>
        <dbReference type="EMBL" id="CAF0727218.1"/>
    </source>
</evidence>
<accession>A0A813PBH6</accession>
<gene>
    <name evidence="5" type="ORF">EDS130_LOCUS810</name>
    <name evidence="6" type="ORF">XAT740_LOCUS509</name>
</gene>
<evidence type="ECO:0000313" key="6">
    <source>
        <dbReference type="EMBL" id="CAF0752670.1"/>
    </source>
</evidence>
<dbReference type="InterPro" id="IPR050975">
    <property type="entry name" value="Sleep_regulator"/>
</dbReference>
<dbReference type="Pfam" id="PF17064">
    <property type="entry name" value="QVR"/>
    <property type="match status" value="1"/>
</dbReference>
<dbReference type="EMBL" id="CAJNOJ010000002">
    <property type="protein sequence ID" value="CAF0727218.1"/>
    <property type="molecule type" value="Genomic_DNA"/>
</dbReference>
<keyword evidence="2" id="KW-0325">Glycoprotein</keyword>
<feature type="chain" id="PRO_5036409116" description="Protein sleepless" evidence="4">
    <location>
        <begin position="25"/>
        <end position="138"/>
    </location>
</feature>
<name>A0A813PBH6_ADIRI</name>
<evidence type="ECO:0000313" key="7">
    <source>
        <dbReference type="Proteomes" id="UP000663828"/>
    </source>
</evidence>
<dbReference type="CDD" id="cd23590">
    <property type="entry name" value="TFP_LU_ECD_Bou"/>
    <property type="match status" value="1"/>
</dbReference>
<dbReference type="EMBL" id="CAJNOR010000014">
    <property type="protein sequence ID" value="CAF0752670.1"/>
    <property type="molecule type" value="Genomic_DNA"/>
</dbReference>
<dbReference type="GO" id="GO:0030431">
    <property type="term" value="P:sleep"/>
    <property type="evidence" value="ECO:0007669"/>
    <property type="project" value="InterPro"/>
</dbReference>
<protein>
    <recommendedName>
        <fullName evidence="8">Protein sleepless</fullName>
    </recommendedName>
</protein>
<sequence length="138" mass="15535">MTIVTKCFLGLIFFTTVFVNVSNALSCFVCDSKEDEHCPETWTRRDILPVECGGPDGVQDARFCIKTIAVFGGAVATKRFCSSRDLDNQCIEVKYPQDEKMYYSCTYTCSSDGCNGTSRLHIPSFFIFFFIALLSIRI</sequence>
<feature type="signal peptide" evidence="4">
    <location>
        <begin position="1"/>
        <end position="24"/>
    </location>
</feature>
<keyword evidence="3" id="KW-0472">Membrane</keyword>
<dbReference type="InterPro" id="IPR031424">
    <property type="entry name" value="QVR-like"/>
</dbReference>
<evidence type="ECO:0000256" key="4">
    <source>
        <dbReference type="SAM" id="SignalP"/>
    </source>
</evidence>
<feature type="transmembrane region" description="Helical" evidence="3">
    <location>
        <begin position="120"/>
        <end position="136"/>
    </location>
</feature>
<evidence type="ECO:0000256" key="3">
    <source>
        <dbReference type="SAM" id="Phobius"/>
    </source>
</evidence>
<dbReference type="PANTHER" id="PTHR33562:SF18">
    <property type="entry name" value="BOUDIN-RELATED"/>
    <property type="match status" value="1"/>
</dbReference>
<evidence type="ECO:0008006" key="8">
    <source>
        <dbReference type="Google" id="ProtNLM"/>
    </source>
</evidence>
<dbReference type="Proteomes" id="UP000663828">
    <property type="component" value="Unassembled WGS sequence"/>
</dbReference>
<dbReference type="Proteomes" id="UP000663852">
    <property type="component" value="Unassembled WGS sequence"/>
</dbReference>
<dbReference type="OrthoDB" id="8188641at2759"/>
<dbReference type="InterPro" id="IPR045860">
    <property type="entry name" value="Snake_toxin-like_sf"/>
</dbReference>
<evidence type="ECO:0000256" key="1">
    <source>
        <dbReference type="ARBA" id="ARBA00022729"/>
    </source>
</evidence>
<organism evidence="6 7">
    <name type="scientific">Adineta ricciae</name>
    <name type="common">Rotifer</name>
    <dbReference type="NCBI Taxonomy" id="249248"/>
    <lineage>
        <taxon>Eukaryota</taxon>
        <taxon>Metazoa</taxon>
        <taxon>Spiralia</taxon>
        <taxon>Gnathifera</taxon>
        <taxon>Rotifera</taxon>
        <taxon>Eurotatoria</taxon>
        <taxon>Bdelloidea</taxon>
        <taxon>Adinetida</taxon>
        <taxon>Adinetidae</taxon>
        <taxon>Adineta</taxon>
    </lineage>
</organism>
<comment type="caution">
    <text evidence="6">The sequence shown here is derived from an EMBL/GenBank/DDBJ whole genome shotgun (WGS) entry which is preliminary data.</text>
</comment>
<dbReference type="AlphaFoldDB" id="A0A813PBH6"/>
<proteinExistence type="predicted"/>
<dbReference type="GO" id="GO:0032222">
    <property type="term" value="P:regulation of synaptic transmission, cholinergic"/>
    <property type="evidence" value="ECO:0007669"/>
    <property type="project" value="InterPro"/>
</dbReference>
<keyword evidence="3" id="KW-0812">Transmembrane</keyword>
<keyword evidence="3" id="KW-1133">Transmembrane helix</keyword>
<dbReference type="SUPFAM" id="SSF57302">
    <property type="entry name" value="Snake toxin-like"/>
    <property type="match status" value="1"/>
</dbReference>